<reference evidence="2 3" key="1">
    <citation type="submission" date="2021-06" db="EMBL/GenBank/DDBJ databases">
        <authorList>
            <person name="Criscuolo A."/>
        </authorList>
    </citation>
    <scope>NUCLEOTIDE SEQUENCE [LARGE SCALE GENOMIC DNA]</scope>
    <source>
        <strain evidence="3">CIP 111802</strain>
    </source>
</reference>
<evidence type="ECO:0000313" key="2">
    <source>
        <dbReference type="EMBL" id="CAG7658124.1"/>
    </source>
</evidence>
<proteinExistence type="predicted"/>
<comment type="caution">
    <text evidence="2">The sequence shown here is derived from an EMBL/GenBank/DDBJ whole genome shotgun (WGS) entry which is preliminary data.</text>
</comment>
<dbReference type="InterPro" id="IPR016040">
    <property type="entry name" value="NAD(P)-bd_dom"/>
</dbReference>
<dbReference type="Proteomes" id="UP000730618">
    <property type="component" value="Unassembled WGS sequence"/>
</dbReference>
<gene>
    <name evidence="2" type="ORF">PAECIP111802_06956</name>
</gene>
<evidence type="ECO:0000313" key="3">
    <source>
        <dbReference type="Proteomes" id="UP000730618"/>
    </source>
</evidence>
<accession>A0ABM8VTS6</accession>
<dbReference type="RefSeq" id="WP_218103090.1">
    <property type="nucleotide sequence ID" value="NZ_CAJVCE010000040.1"/>
</dbReference>
<dbReference type="PANTHER" id="PTHR43355:SF2">
    <property type="entry name" value="FLAVIN REDUCTASE (NADPH)"/>
    <property type="match status" value="1"/>
</dbReference>
<dbReference type="PANTHER" id="PTHR43355">
    <property type="entry name" value="FLAVIN REDUCTASE (NADPH)"/>
    <property type="match status" value="1"/>
</dbReference>
<organism evidence="2 3">
    <name type="scientific">Paenibacillus allorhizosphaerae</name>
    <dbReference type="NCBI Taxonomy" id="2849866"/>
    <lineage>
        <taxon>Bacteria</taxon>
        <taxon>Bacillati</taxon>
        <taxon>Bacillota</taxon>
        <taxon>Bacilli</taxon>
        <taxon>Bacillales</taxon>
        <taxon>Paenibacillaceae</taxon>
        <taxon>Paenibacillus</taxon>
    </lineage>
</organism>
<feature type="domain" description="NAD(P)-binding" evidence="1">
    <location>
        <begin position="7"/>
        <end position="191"/>
    </location>
</feature>
<dbReference type="Pfam" id="PF13460">
    <property type="entry name" value="NAD_binding_10"/>
    <property type="match status" value="1"/>
</dbReference>
<sequence>MKIAVLGSTGRTGMYVLQRGIRRGDELTAFTRRPQLLENVTGLKNIVAGDALHVSDLRNALENQDAVIAIVGDRRLPVAAEITGNLIQAMYESSVCRLVCVSSYLLGSTRPRVITPFFQWLLRHSLADRFAADQLIIASKTDWTIVRATRLHDKPATGNVRLQTGEHEFESGPYEICRADLASVLLDTVTNQYASKSIINVTWGQNK</sequence>
<protein>
    <recommendedName>
        <fullName evidence="1">NAD(P)-binding domain-containing protein</fullName>
    </recommendedName>
</protein>
<keyword evidence="3" id="KW-1185">Reference proteome</keyword>
<dbReference type="InterPro" id="IPR051606">
    <property type="entry name" value="Polyketide_Oxido-like"/>
</dbReference>
<dbReference type="EMBL" id="CAJVCE010000040">
    <property type="protein sequence ID" value="CAG7658124.1"/>
    <property type="molecule type" value="Genomic_DNA"/>
</dbReference>
<name>A0ABM8VTS6_9BACL</name>
<evidence type="ECO:0000259" key="1">
    <source>
        <dbReference type="Pfam" id="PF13460"/>
    </source>
</evidence>